<organism evidence="3">
    <name type="scientific">Stilbonema majum</name>
    <dbReference type="NCBI Taxonomy" id="74814"/>
    <lineage>
        <taxon>Eukaryota</taxon>
        <taxon>Metazoa</taxon>
        <taxon>Ecdysozoa</taxon>
        <taxon>Nematoda</taxon>
        <taxon>Chromadorea</taxon>
        <taxon>Desmodorida</taxon>
        <taxon>Desmodorina</taxon>
        <taxon>Desmodoroidea</taxon>
        <taxon>Desmodoridae</taxon>
        <taxon>Stilbonematinae</taxon>
        <taxon>Stilbonema</taxon>
    </lineage>
</organism>
<sequence length="161" mass="18666">MNAMLLLPILLSLLQTAAPASSGWLRSPQGTVVKLYRRSLSWSKADEFCKDVDGRLVVDRTADMHLFLIKNVLKEKKSRVWVGLRRTAPHSRTWIWSDGTRQNEDDLDANLWLRDEPNDAAGEEECALFMYSPWEKAWGLNDYLCRGGCRSYQFICEKWIR</sequence>
<dbReference type="InterPro" id="IPR001304">
    <property type="entry name" value="C-type_lectin-like"/>
</dbReference>
<feature type="signal peptide" evidence="1">
    <location>
        <begin position="1"/>
        <end position="19"/>
    </location>
</feature>
<accession>E7CY99</accession>
<dbReference type="InterPro" id="IPR016187">
    <property type="entry name" value="CTDL_fold"/>
</dbReference>
<evidence type="ECO:0000256" key="1">
    <source>
        <dbReference type="SAM" id="SignalP"/>
    </source>
</evidence>
<keyword evidence="1" id="KW-0732">Signal</keyword>
<dbReference type="InterPro" id="IPR050111">
    <property type="entry name" value="C-type_lectin/snaclec_domain"/>
</dbReference>
<evidence type="ECO:0000313" key="3">
    <source>
        <dbReference type="EMBL" id="ADT82920.1"/>
    </source>
</evidence>
<dbReference type="AlphaFoldDB" id="E7CY99"/>
<evidence type="ECO:0000259" key="2">
    <source>
        <dbReference type="PROSITE" id="PS50041"/>
    </source>
</evidence>
<protein>
    <submittedName>
        <fullName evidence="3">Mermaid-4</fullName>
    </submittedName>
</protein>
<dbReference type="CDD" id="cd00037">
    <property type="entry name" value="CLECT"/>
    <property type="match status" value="1"/>
</dbReference>
<proteinExistence type="evidence at transcript level"/>
<dbReference type="Gene3D" id="3.10.100.10">
    <property type="entry name" value="Mannose-Binding Protein A, subunit A"/>
    <property type="match status" value="1"/>
</dbReference>
<dbReference type="SMART" id="SM00034">
    <property type="entry name" value="CLECT"/>
    <property type="match status" value="1"/>
</dbReference>
<dbReference type="PROSITE" id="PS50041">
    <property type="entry name" value="C_TYPE_LECTIN_2"/>
    <property type="match status" value="1"/>
</dbReference>
<dbReference type="InterPro" id="IPR016186">
    <property type="entry name" value="C-type_lectin-like/link_sf"/>
</dbReference>
<dbReference type="Pfam" id="PF00059">
    <property type="entry name" value="Lectin_C"/>
    <property type="match status" value="1"/>
</dbReference>
<dbReference type="EMBL" id="HM804996">
    <property type="protein sequence ID" value="ADT82920.1"/>
    <property type="molecule type" value="mRNA"/>
</dbReference>
<dbReference type="PANTHER" id="PTHR22803">
    <property type="entry name" value="MANNOSE, PHOSPHOLIPASE, LECTIN RECEPTOR RELATED"/>
    <property type="match status" value="1"/>
</dbReference>
<dbReference type="SUPFAM" id="SSF56436">
    <property type="entry name" value="C-type lectin-like"/>
    <property type="match status" value="1"/>
</dbReference>
<reference evidence="3" key="1">
    <citation type="journal article" date="2011" name="ISME J.">
        <title>Sequence variability of the pattern recognition receptor Mermaid mediates specificity of marine nematode symbioses.</title>
        <authorList>
            <person name="Bulgheresi S."/>
            <person name="Gruber-Vodicka H.R."/>
            <person name="Heindl N.R."/>
            <person name="Dirks U."/>
            <person name="Kostadinova M."/>
            <person name="Breiteneder H."/>
            <person name="Ott J.A."/>
        </authorList>
    </citation>
    <scope>NUCLEOTIDE SEQUENCE</scope>
</reference>
<feature type="chain" id="PRO_5003218242" evidence="1">
    <location>
        <begin position="20"/>
        <end position="161"/>
    </location>
</feature>
<name>E7CY99_9BILA</name>
<feature type="domain" description="C-type lectin" evidence="2">
    <location>
        <begin position="28"/>
        <end position="135"/>
    </location>
</feature>